<sequence length="228" mass="25460">MKRQKKKRLILRIFRNLICIGLFVILAALLGNAWVIGSTKGLIKKESEVKSSKADCILVLGAGVHKDNSPSLMLRDRLETACRLYEEGAASKIIMSGDHGRKDYDEVQVMKDYAIDKGIPSSDIFMDHAGFSTYESMYRAKAVFQVKNMIVVSQKYHLYRALYSGKGLGMKVTGVPAKETRYAGQMYRDLRELLARDKDVVSVLRKTKPTYLGEAIPVSGDGDATNDQ</sequence>
<accession>A0ABR7ETS8</accession>
<keyword evidence="3" id="KW-1185">Reference proteome</keyword>
<protein>
    <submittedName>
        <fullName evidence="2">YdcF family protein</fullName>
    </submittedName>
</protein>
<name>A0ABR7ETS8_9FIRM</name>
<dbReference type="Pfam" id="PF02698">
    <property type="entry name" value="DUF218"/>
    <property type="match status" value="1"/>
</dbReference>
<feature type="domain" description="DUF218" evidence="1">
    <location>
        <begin position="55"/>
        <end position="186"/>
    </location>
</feature>
<evidence type="ECO:0000259" key="1">
    <source>
        <dbReference type="Pfam" id="PF02698"/>
    </source>
</evidence>
<evidence type="ECO:0000313" key="2">
    <source>
        <dbReference type="EMBL" id="MBC5664129.1"/>
    </source>
</evidence>
<dbReference type="InterPro" id="IPR003848">
    <property type="entry name" value="DUF218"/>
</dbReference>
<dbReference type="PANTHER" id="PTHR30336">
    <property type="entry name" value="INNER MEMBRANE PROTEIN, PROBABLE PERMEASE"/>
    <property type="match status" value="1"/>
</dbReference>
<dbReference type="EMBL" id="JACOOY010000002">
    <property type="protein sequence ID" value="MBC5664129.1"/>
    <property type="molecule type" value="Genomic_DNA"/>
</dbReference>
<dbReference type="CDD" id="cd06259">
    <property type="entry name" value="YdcF-like"/>
    <property type="match status" value="1"/>
</dbReference>
<dbReference type="Gene3D" id="3.40.50.620">
    <property type="entry name" value="HUPs"/>
    <property type="match status" value="1"/>
</dbReference>
<dbReference type="InterPro" id="IPR051599">
    <property type="entry name" value="Cell_Envelope_Assoc"/>
</dbReference>
<dbReference type="PANTHER" id="PTHR30336:SF6">
    <property type="entry name" value="INTEGRAL MEMBRANE PROTEIN"/>
    <property type="match status" value="1"/>
</dbReference>
<proteinExistence type="predicted"/>
<dbReference type="Proteomes" id="UP000647235">
    <property type="component" value="Unassembled WGS sequence"/>
</dbReference>
<dbReference type="RefSeq" id="WP_118519346.1">
    <property type="nucleotide sequence ID" value="NZ_JACOOY010000002.1"/>
</dbReference>
<gene>
    <name evidence="2" type="ORF">H8S07_02350</name>
</gene>
<dbReference type="InterPro" id="IPR014729">
    <property type="entry name" value="Rossmann-like_a/b/a_fold"/>
</dbReference>
<reference evidence="2 3" key="1">
    <citation type="submission" date="2020-08" db="EMBL/GenBank/DDBJ databases">
        <title>Genome public.</title>
        <authorList>
            <person name="Liu C."/>
            <person name="Sun Q."/>
        </authorList>
    </citation>
    <scope>NUCLEOTIDE SEQUENCE [LARGE SCALE GENOMIC DNA]</scope>
    <source>
        <strain evidence="2 3">NSJ-36</strain>
    </source>
</reference>
<comment type="caution">
    <text evidence="2">The sequence shown here is derived from an EMBL/GenBank/DDBJ whole genome shotgun (WGS) entry which is preliminary data.</text>
</comment>
<evidence type="ECO:0000313" key="3">
    <source>
        <dbReference type="Proteomes" id="UP000647235"/>
    </source>
</evidence>
<organism evidence="2 3">
    <name type="scientific">Dorea hominis</name>
    <dbReference type="NCBI Taxonomy" id="2763040"/>
    <lineage>
        <taxon>Bacteria</taxon>
        <taxon>Bacillati</taxon>
        <taxon>Bacillota</taxon>
        <taxon>Clostridia</taxon>
        <taxon>Lachnospirales</taxon>
        <taxon>Lachnospiraceae</taxon>
        <taxon>Dorea</taxon>
    </lineage>
</organism>